<dbReference type="Proteomes" id="UP001500124">
    <property type="component" value="Unassembled WGS sequence"/>
</dbReference>
<reference evidence="2" key="1">
    <citation type="journal article" date="2019" name="Int. J. Syst. Evol. Microbiol.">
        <title>The Global Catalogue of Microorganisms (GCM) 10K type strain sequencing project: providing services to taxonomists for standard genome sequencing and annotation.</title>
        <authorList>
            <consortium name="The Broad Institute Genomics Platform"/>
            <consortium name="The Broad Institute Genome Sequencing Center for Infectious Disease"/>
            <person name="Wu L."/>
            <person name="Ma J."/>
        </authorList>
    </citation>
    <scope>NUCLEOTIDE SEQUENCE [LARGE SCALE GENOMIC DNA]</scope>
    <source>
        <strain evidence="2">JCM 18410</strain>
    </source>
</reference>
<comment type="caution">
    <text evidence="1">The sequence shown here is derived from an EMBL/GenBank/DDBJ whole genome shotgun (WGS) entry which is preliminary data.</text>
</comment>
<evidence type="ECO:0000313" key="1">
    <source>
        <dbReference type="EMBL" id="GAA5052173.1"/>
    </source>
</evidence>
<organism evidence="1 2">
    <name type="scientific">Streptomyces similanensis</name>
    <dbReference type="NCBI Taxonomy" id="1274988"/>
    <lineage>
        <taxon>Bacteria</taxon>
        <taxon>Bacillati</taxon>
        <taxon>Actinomycetota</taxon>
        <taxon>Actinomycetes</taxon>
        <taxon>Kitasatosporales</taxon>
        <taxon>Streptomycetaceae</taxon>
        <taxon>Streptomyces</taxon>
    </lineage>
</organism>
<sequence>MNGTAVAELLSARPLARGETAIVEHVIKYAGNRPRADQTGLSLHVPVRKRVIEVRFDPAARPFDASGRTRTVRLDLAPARIGIRVSWDGS</sequence>
<name>A0ABP9K8M2_9ACTN</name>
<evidence type="ECO:0000313" key="2">
    <source>
        <dbReference type="Proteomes" id="UP001500124"/>
    </source>
</evidence>
<accession>A0ABP9K8M2</accession>
<gene>
    <name evidence="1" type="ORF">GCM10023336_21420</name>
</gene>
<keyword evidence="2" id="KW-1185">Reference proteome</keyword>
<dbReference type="EMBL" id="BAABKC010000031">
    <property type="protein sequence ID" value="GAA5052173.1"/>
    <property type="molecule type" value="Genomic_DNA"/>
</dbReference>
<proteinExistence type="predicted"/>
<protein>
    <submittedName>
        <fullName evidence="1">Uncharacterized protein</fullName>
    </submittedName>
</protein>
<dbReference type="RefSeq" id="WP_345668050.1">
    <property type="nucleotide sequence ID" value="NZ_BAABKC010000031.1"/>
</dbReference>